<keyword evidence="4 12" id="KW-0723">Serine/threonine-protein kinase</keyword>
<dbReference type="PANTHER" id="PTHR44899">
    <property type="entry name" value="CAMK FAMILY PROTEIN KINASE"/>
    <property type="match status" value="1"/>
</dbReference>
<dbReference type="VEuPathDB" id="CryptoDB:Cvel_7411"/>
<evidence type="ECO:0000256" key="10">
    <source>
        <dbReference type="ARBA" id="ARBA00048679"/>
    </source>
</evidence>
<evidence type="ECO:0000256" key="4">
    <source>
        <dbReference type="ARBA" id="ARBA00022527"/>
    </source>
</evidence>
<keyword evidence="8 11" id="KW-0067">ATP-binding</keyword>
<dbReference type="PhylomeDB" id="A0A0G4HLT8"/>
<evidence type="ECO:0000256" key="8">
    <source>
        <dbReference type="ARBA" id="ARBA00022840"/>
    </source>
</evidence>
<dbReference type="FunFam" id="3.30.200.20:FF:000097">
    <property type="entry name" value="Probable serine/threonine-protein kinase nek1"/>
    <property type="match status" value="1"/>
</dbReference>
<dbReference type="PROSITE" id="PS50011">
    <property type="entry name" value="PROTEIN_KINASE_DOM"/>
    <property type="match status" value="1"/>
</dbReference>
<dbReference type="SMART" id="SM00220">
    <property type="entry name" value="S_TKc"/>
    <property type="match status" value="1"/>
</dbReference>
<feature type="binding site" evidence="11">
    <location>
        <position position="39"/>
    </location>
    <ligand>
        <name>ATP</name>
        <dbReference type="ChEBI" id="CHEBI:30616"/>
    </ligand>
</feature>
<comment type="catalytic activity">
    <reaction evidence="10">
        <text>L-seryl-[protein] + ATP = O-phospho-L-seryl-[protein] + ADP + H(+)</text>
        <dbReference type="Rhea" id="RHEA:17989"/>
        <dbReference type="Rhea" id="RHEA-COMP:9863"/>
        <dbReference type="Rhea" id="RHEA-COMP:11604"/>
        <dbReference type="ChEBI" id="CHEBI:15378"/>
        <dbReference type="ChEBI" id="CHEBI:29999"/>
        <dbReference type="ChEBI" id="CHEBI:30616"/>
        <dbReference type="ChEBI" id="CHEBI:83421"/>
        <dbReference type="ChEBI" id="CHEBI:456216"/>
        <dbReference type="EC" id="2.7.11.1"/>
    </reaction>
</comment>
<evidence type="ECO:0000313" key="15">
    <source>
        <dbReference type="EMBL" id="CEM45148.1"/>
    </source>
</evidence>
<reference evidence="15" key="1">
    <citation type="submission" date="2014-11" db="EMBL/GenBank/DDBJ databases">
        <authorList>
            <person name="Otto D Thomas"/>
            <person name="Naeem Raeece"/>
        </authorList>
    </citation>
    <scope>NUCLEOTIDE SEQUENCE</scope>
</reference>
<organism evidence="15">
    <name type="scientific">Chromera velia CCMP2878</name>
    <dbReference type="NCBI Taxonomy" id="1169474"/>
    <lineage>
        <taxon>Eukaryota</taxon>
        <taxon>Sar</taxon>
        <taxon>Alveolata</taxon>
        <taxon>Colpodellida</taxon>
        <taxon>Chromeraceae</taxon>
        <taxon>Chromera</taxon>
    </lineage>
</organism>
<evidence type="ECO:0000256" key="3">
    <source>
        <dbReference type="ARBA" id="ARBA00012513"/>
    </source>
</evidence>
<dbReference type="FunFam" id="1.10.510.10:FF:000571">
    <property type="entry name" value="Maternal embryonic leucine zipper kinase"/>
    <property type="match status" value="1"/>
</dbReference>
<evidence type="ECO:0000256" key="6">
    <source>
        <dbReference type="ARBA" id="ARBA00022741"/>
    </source>
</evidence>
<dbReference type="PROSITE" id="PS00107">
    <property type="entry name" value="PROTEIN_KINASE_ATP"/>
    <property type="match status" value="1"/>
</dbReference>
<dbReference type="Gene3D" id="1.10.510.10">
    <property type="entry name" value="Transferase(Phosphotransferase) domain 1"/>
    <property type="match status" value="1"/>
</dbReference>
<comment type="similarity">
    <text evidence="1">Belongs to the protein kinase superfamily. NEK Ser/Thr protein kinase family. NIMA subfamily.</text>
</comment>
<dbReference type="InterPro" id="IPR051131">
    <property type="entry name" value="NEK_Ser/Thr_kinase_NIMA"/>
</dbReference>
<dbReference type="InterPro" id="IPR000719">
    <property type="entry name" value="Prot_kinase_dom"/>
</dbReference>
<dbReference type="EMBL" id="CDMZ01003115">
    <property type="protein sequence ID" value="CEM45148.1"/>
    <property type="molecule type" value="Genomic_DNA"/>
</dbReference>
<evidence type="ECO:0000256" key="7">
    <source>
        <dbReference type="ARBA" id="ARBA00022777"/>
    </source>
</evidence>
<dbReference type="AlphaFoldDB" id="A0A0G4HLT8"/>
<keyword evidence="5" id="KW-0808">Transferase</keyword>
<evidence type="ECO:0000256" key="13">
    <source>
        <dbReference type="SAM" id="MobiDB-lite"/>
    </source>
</evidence>
<keyword evidence="7" id="KW-0418">Kinase</keyword>
<evidence type="ECO:0000256" key="5">
    <source>
        <dbReference type="ARBA" id="ARBA00022679"/>
    </source>
</evidence>
<dbReference type="SUPFAM" id="SSF56112">
    <property type="entry name" value="Protein kinase-like (PK-like)"/>
    <property type="match status" value="1"/>
</dbReference>
<protein>
    <recommendedName>
        <fullName evidence="3">non-specific serine/threonine protein kinase</fullName>
        <ecNumber evidence="3">2.7.11.1</ecNumber>
    </recommendedName>
</protein>
<dbReference type="GO" id="GO:0005524">
    <property type="term" value="F:ATP binding"/>
    <property type="evidence" value="ECO:0007669"/>
    <property type="project" value="UniProtKB-UniRule"/>
</dbReference>
<evidence type="ECO:0000256" key="9">
    <source>
        <dbReference type="ARBA" id="ARBA00047899"/>
    </source>
</evidence>
<accession>A0A0G4HLT8</accession>
<dbReference type="InterPro" id="IPR001245">
    <property type="entry name" value="Ser-Thr/Tyr_kinase_cat_dom"/>
</dbReference>
<dbReference type="Gene3D" id="3.30.200.20">
    <property type="entry name" value="Phosphorylase Kinase, domain 1"/>
    <property type="match status" value="1"/>
</dbReference>
<dbReference type="PROSITE" id="PS00108">
    <property type="entry name" value="PROTEIN_KINASE_ST"/>
    <property type="match status" value="1"/>
</dbReference>
<name>A0A0G4HLT8_9ALVE</name>
<evidence type="ECO:0000256" key="11">
    <source>
        <dbReference type="PROSITE-ProRule" id="PRU10141"/>
    </source>
</evidence>
<dbReference type="InterPro" id="IPR017441">
    <property type="entry name" value="Protein_kinase_ATP_BS"/>
</dbReference>
<dbReference type="EC" id="2.7.11.1" evidence="3"/>
<gene>
    <name evidence="15" type="ORF">Cvel_7411</name>
</gene>
<dbReference type="PRINTS" id="PR00109">
    <property type="entry name" value="TYRKINASE"/>
</dbReference>
<comment type="subunit">
    <text evidence="2">Monomer.</text>
</comment>
<dbReference type="Pfam" id="PF00069">
    <property type="entry name" value="Pkinase"/>
    <property type="match status" value="1"/>
</dbReference>
<dbReference type="GO" id="GO:0004674">
    <property type="term" value="F:protein serine/threonine kinase activity"/>
    <property type="evidence" value="ECO:0007669"/>
    <property type="project" value="UniProtKB-KW"/>
</dbReference>
<sequence length="402" mass="44802">MADDQTLDKYKKLKVLGKGSFGKAYLVEKTECSQLCVIKQMETTQMSKQEKDDAIRESQVLKRMCHPNIVKFHEVFMTKRGRLCIVMDFADGGDLYQFLKKRNHELLQEDKILNMFTQMALAVKHVHDNKVLHRDLKTQNIFLTKDGTVKLGDFGIARVLEATKDFAKTMVGTPYYISPEIIEERPYSFKSDVWSLGVILYELTALKHPFDAQSLHDLAVKILKGKYADIDSRYTKELGDLIRKCLTVDDAKRPTLQDILNLPILKPYVDKNMAEAPSSPVKVPAGGSGAGAAGGSLEDDDDDAGRAAAAVSKIKLEQGGGHKNNADALRKQLKERLTDDEFKKAYDIVKSLGGGKPGEDEGNNPVVAKFKEFMDGEKALEVARMMQLLVFLEDLGALRGGK</sequence>
<dbReference type="CDD" id="cd08215">
    <property type="entry name" value="STKc_Nek"/>
    <property type="match status" value="1"/>
</dbReference>
<evidence type="ECO:0000256" key="12">
    <source>
        <dbReference type="RuleBase" id="RU000304"/>
    </source>
</evidence>
<evidence type="ECO:0000256" key="2">
    <source>
        <dbReference type="ARBA" id="ARBA00011245"/>
    </source>
</evidence>
<feature type="domain" description="Protein kinase" evidence="14">
    <location>
        <begin position="10"/>
        <end position="269"/>
    </location>
</feature>
<feature type="region of interest" description="Disordered" evidence="13">
    <location>
        <begin position="276"/>
        <end position="303"/>
    </location>
</feature>
<keyword evidence="6 11" id="KW-0547">Nucleotide-binding</keyword>
<dbReference type="PANTHER" id="PTHR44899:SF3">
    <property type="entry name" value="SERINE_THREONINE-PROTEIN KINASE NEK1"/>
    <property type="match status" value="1"/>
</dbReference>
<dbReference type="InterPro" id="IPR011009">
    <property type="entry name" value="Kinase-like_dom_sf"/>
</dbReference>
<dbReference type="InterPro" id="IPR008271">
    <property type="entry name" value="Ser/Thr_kinase_AS"/>
</dbReference>
<proteinExistence type="inferred from homology"/>
<evidence type="ECO:0000256" key="1">
    <source>
        <dbReference type="ARBA" id="ARBA00010886"/>
    </source>
</evidence>
<comment type="catalytic activity">
    <reaction evidence="9">
        <text>L-threonyl-[protein] + ATP = O-phospho-L-threonyl-[protein] + ADP + H(+)</text>
        <dbReference type="Rhea" id="RHEA:46608"/>
        <dbReference type="Rhea" id="RHEA-COMP:11060"/>
        <dbReference type="Rhea" id="RHEA-COMP:11605"/>
        <dbReference type="ChEBI" id="CHEBI:15378"/>
        <dbReference type="ChEBI" id="CHEBI:30013"/>
        <dbReference type="ChEBI" id="CHEBI:30616"/>
        <dbReference type="ChEBI" id="CHEBI:61977"/>
        <dbReference type="ChEBI" id="CHEBI:456216"/>
        <dbReference type="EC" id="2.7.11.1"/>
    </reaction>
</comment>
<evidence type="ECO:0000259" key="14">
    <source>
        <dbReference type="PROSITE" id="PS50011"/>
    </source>
</evidence>